<feature type="compositionally biased region" description="Polar residues" evidence="1">
    <location>
        <begin position="40"/>
        <end position="49"/>
    </location>
</feature>
<reference evidence="3" key="1">
    <citation type="journal article" date="2023" name="Mol. Phylogenet. Evol.">
        <title>Genome-scale phylogeny and comparative genomics of the fungal order Sordariales.</title>
        <authorList>
            <person name="Hensen N."/>
            <person name="Bonometti L."/>
            <person name="Westerberg I."/>
            <person name="Brannstrom I.O."/>
            <person name="Guillou S."/>
            <person name="Cros-Aarteil S."/>
            <person name="Calhoun S."/>
            <person name="Haridas S."/>
            <person name="Kuo A."/>
            <person name="Mondo S."/>
            <person name="Pangilinan J."/>
            <person name="Riley R."/>
            <person name="LaButti K."/>
            <person name="Andreopoulos B."/>
            <person name="Lipzen A."/>
            <person name="Chen C."/>
            <person name="Yan M."/>
            <person name="Daum C."/>
            <person name="Ng V."/>
            <person name="Clum A."/>
            <person name="Steindorff A."/>
            <person name="Ohm R.A."/>
            <person name="Martin F."/>
            <person name="Silar P."/>
            <person name="Natvig D.O."/>
            <person name="Lalanne C."/>
            <person name="Gautier V."/>
            <person name="Ament-Velasquez S.L."/>
            <person name="Kruys A."/>
            <person name="Hutchinson M.I."/>
            <person name="Powell A.J."/>
            <person name="Barry K."/>
            <person name="Miller A.N."/>
            <person name="Grigoriev I.V."/>
            <person name="Debuchy R."/>
            <person name="Gladieux P."/>
            <person name="Hiltunen Thoren M."/>
            <person name="Johannesson H."/>
        </authorList>
    </citation>
    <scope>NUCLEOTIDE SEQUENCE</scope>
    <source>
        <strain evidence="3">PSN243</strain>
    </source>
</reference>
<feature type="region of interest" description="Disordered" evidence="1">
    <location>
        <begin position="738"/>
        <end position="771"/>
    </location>
</feature>
<name>A0AAV9G430_9PEZI</name>
<dbReference type="InterPro" id="IPR025676">
    <property type="entry name" value="Clr5_dom"/>
</dbReference>
<dbReference type="Pfam" id="PF14420">
    <property type="entry name" value="Clr5"/>
    <property type="match status" value="1"/>
</dbReference>
<keyword evidence="4" id="KW-1185">Reference proteome</keyword>
<proteinExistence type="predicted"/>
<gene>
    <name evidence="3" type="ORF">QBC34DRAFT_499856</name>
</gene>
<feature type="compositionally biased region" description="Basic and acidic residues" evidence="1">
    <location>
        <begin position="165"/>
        <end position="183"/>
    </location>
</feature>
<feature type="domain" description="Clr5" evidence="2">
    <location>
        <begin position="200"/>
        <end position="251"/>
    </location>
</feature>
<feature type="region of interest" description="Disordered" evidence="1">
    <location>
        <begin position="18"/>
        <end position="50"/>
    </location>
</feature>
<sequence>MNPQNGAYLLERFAPSVNAQPADPEHDPHAFPPLGHHWQDTASHPPSTTWHHDDLSATSNIHLVQTPCGANWTNAEPHFMINQTINPFDQNYPLDFGFTHGSSMAPLFSNVDGHLPSGISNTQHFVHDNQPSIGIPCEMIPDKPRLSCRRAARRDTQARAGRGGSVREQRQRHSRGPGRDPPEAGRPSTPKTQVAPRKKIEWEKWKELLKHMYLDVNHTAEDICFELELVYNFDIAKSSLKNKLSQWKITKNNTGRTKQQQQQIANVNRRTRRKTARPAVDQRYHIFKKHMCLSRKYGDPGMFPSISQEPHGRQIKMLHAIGNFANGLAGREKRDAPLPGHISLWQLTSDRCQKFASIFESKTGQIPVFLFNRLLNDLASNVVLNDAMFLVYLWRICLSLSRTRFAGRNNNTRFIFVRLFLQRMHHALRNIHGNGDHPLAVILGALVRIIVDAPEAFKWSLIIGSWKSRDMLDEGFGRTRDVYSLEVGAFCVQNWRSHLETDFGKLQARYLPLIHSEAPDPWPEDKIAALVGYTPQNDEITPVLLPHLAILLKRTSTLSQNAAEAGNLRYGTTASAFAFSTVLVSKHLLDGKQHHIRILQHALSPSQPYDEYMDIAIRTLSRGDMDCQIRAYELSKRLSVWLKTFRLGEKTQSRDLAKDSKRGRLRPRGRDSLPDFMKERGRASRLQAQLFKISGYTSFKDTGPGRKERGWVNRRRRQLREDHAQELQCLYREAGLGIPEARPSRRRPPSAQSESRDQPLPVAGHHSNLPPDRRTCKVCQTAFPSRRGLKAHLEACKECRVEGPHPWQQPVDIGPTIDPRALGFVA</sequence>
<organism evidence="3 4">
    <name type="scientific">Podospora aff. communis PSN243</name>
    <dbReference type="NCBI Taxonomy" id="3040156"/>
    <lineage>
        <taxon>Eukaryota</taxon>
        <taxon>Fungi</taxon>
        <taxon>Dikarya</taxon>
        <taxon>Ascomycota</taxon>
        <taxon>Pezizomycotina</taxon>
        <taxon>Sordariomycetes</taxon>
        <taxon>Sordariomycetidae</taxon>
        <taxon>Sordariales</taxon>
        <taxon>Podosporaceae</taxon>
        <taxon>Podospora</taxon>
    </lineage>
</organism>
<dbReference type="EMBL" id="MU866028">
    <property type="protein sequence ID" value="KAK4442177.1"/>
    <property type="molecule type" value="Genomic_DNA"/>
</dbReference>
<dbReference type="AlphaFoldDB" id="A0AAV9G430"/>
<dbReference type="Proteomes" id="UP001321760">
    <property type="component" value="Unassembled WGS sequence"/>
</dbReference>
<feature type="region of interest" description="Disordered" evidence="1">
    <location>
        <begin position="150"/>
        <end position="197"/>
    </location>
</feature>
<evidence type="ECO:0000313" key="3">
    <source>
        <dbReference type="EMBL" id="KAK4442177.1"/>
    </source>
</evidence>
<feature type="region of interest" description="Disordered" evidence="1">
    <location>
        <begin position="652"/>
        <end position="675"/>
    </location>
</feature>
<evidence type="ECO:0000313" key="4">
    <source>
        <dbReference type="Proteomes" id="UP001321760"/>
    </source>
</evidence>
<reference evidence="3" key="2">
    <citation type="submission" date="2023-05" db="EMBL/GenBank/DDBJ databases">
        <authorList>
            <consortium name="Lawrence Berkeley National Laboratory"/>
            <person name="Steindorff A."/>
            <person name="Hensen N."/>
            <person name="Bonometti L."/>
            <person name="Westerberg I."/>
            <person name="Brannstrom I.O."/>
            <person name="Guillou S."/>
            <person name="Cros-Aarteil S."/>
            <person name="Calhoun S."/>
            <person name="Haridas S."/>
            <person name="Kuo A."/>
            <person name="Mondo S."/>
            <person name="Pangilinan J."/>
            <person name="Riley R."/>
            <person name="Labutti K."/>
            <person name="Andreopoulos B."/>
            <person name="Lipzen A."/>
            <person name="Chen C."/>
            <person name="Yanf M."/>
            <person name="Daum C."/>
            <person name="Ng V."/>
            <person name="Clum A."/>
            <person name="Ohm R."/>
            <person name="Martin F."/>
            <person name="Silar P."/>
            <person name="Natvig D."/>
            <person name="Lalanne C."/>
            <person name="Gautier V."/>
            <person name="Ament-Velasquez S.L."/>
            <person name="Kruys A."/>
            <person name="Hutchinson M.I."/>
            <person name="Powell A.J."/>
            <person name="Barry K."/>
            <person name="Miller A.N."/>
            <person name="Grigoriev I.V."/>
            <person name="Debuchy R."/>
            <person name="Gladieux P."/>
            <person name="Thoren M.H."/>
            <person name="Johannesson H."/>
        </authorList>
    </citation>
    <scope>NUCLEOTIDE SEQUENCE</scope>
    <source>
        <strain evidence="3">PSN243</strain>
    </source>
</reference>
<evidence type="ECO:0000259" key="2">
    <source>
        <dbReference type="Pfam" id="PF14420"/>
    </source>
</evidence>
<comment type="caution">
    <text evidence="3">The sequence shown here is derived from an EMBL/GenBank/DDBJ whole genome shotgun (WGS) entry which is preliminary data.</text>
</comment>
<evidence type="ECO:0000256" key="1">
    <source>
        <dbReference type="SAM" id="MobiDB-lite"/>
    </source>
</evidence>
<accession>A0AAV9G430</accession>
<protein>
    <recommendedName>
        <fullName evidence="2">Clr5 domain-containing protein</fullName>
    </recommendedName>
</protein>